<reference evidence="1" key="2">
    <citation type="submission" date="2021-04" db="EMBL/GenBank/DDBJ databases">
        <authorList>
            <person name="Dong X."/>
        </authorList>
    </citation>
    <scope>NUCLEOTIDE SEQUENCE</scope>
    <source>
        <strain evidence="1">ZWT</strain>
    </source>
</reference>
<evidence type="ECO:0000313" key="2">
    <source>
        <dbReference type="Proteomes" id="UP001056429"/>
    </source>
</evidence>
<organism evidence="1 2">
    <name type="scientific">Oceanirhabdus seepicola</name>
    <dbReference type="NCBI Taxonomy" id="2828781"/>
    <lineage>
        <taxon>Bacteria</taxon>
        <taxon>Bacillati</taxon>
        <taxon>Bacillota</taxon>
        <taxon>Clostridia</taxon>
        <taxon>Eubacteriales</taxon>
        <taxon>Clostridiaceae</taxon>
        <taxon>Oceanirhabdus</taxon>
    </lineage>
</organism>
<dbReference type="RefSeq" id="WP_250858433.1">
    <property type="nucleotide sequence ID" value="NZ_JAGSOJ010000001.1"/>
</dbReference>
<reference evidence="1" key="1">
    <citation type="journal article" date="2021" name="mSystems">
        <title>Bacteria and Archaea Synergistically Convert Glycine Betaine to Biogenic Methane in the Formosa Cold Seep of the South China Sea.</title>
        <authorList>
            <person name="Li L."/>
            <person name="Zhang W."/>
            <person name="Zhang S."/>
            <person name="Song L."/>
            <person name="Sun Q."/>
            <person name="Zhang H."/>
            <person name="Xiang H."/>
            <person name="Dong X."/>
        </authorList>
    </citation>
    <scope>NUCLEOTIDE SEQUENCE</scope>
    <source>
        <strain evidence="1">ZWT</strain>
    </source>
</reference>
<dbReference type="EMBL" id="JAGSOJ010000001">
    <property type="protein sequence ID" value="MCM1989437.1"/>
    <property type="molecule type" value="Genomic_DNA"/>
</dbReference>
<evidence type="ECO:0000313" key="1">
    <source>
        <dbReference type="EMBL" id="MCM1989437.1"/>
    </source>
</evidence>
<dbReference type="AlphaFoldDB" id="A0A9J6P0L3"/>
<protein>
    <submittedName>
        <fullName evidence="1">Uncharacterized protein</fullName>
    </submittedName>
</protein>
<keyword evidence="2" id="KW-1185">Reference proteome</keyword>
<gene>
    <name evidence="1" type="ORF">KDK92_06765</name>
</gene>
<comment type="caution">
    <text evidence="1">The sequence shown here is derived from an EMBL/GenBank/DDBJ whole genome shotgun (WGS) entry which is preliminary data.</text>
</comment>
<dbReference type="Proteomes" id="UP001056429">
    <property type="component" value="Unassembled WGS sequence"/>
</dbReference>
<name>A0A9J6P0L3_9CLOT</name>
<accession>A0A9J6P0L3</accession>
<sequence>MEIQSQDEFNELIKKVPFSEDDYWIYFGHGEGWGNKCSSCYYTLKVDRKPNKECINCWKFEIWEENLTNIEETLLFLLEESDKDHTLSGKMMKDKSLIFEEVGSRLGSGISHSFPEEAKPDSYLRGEIDSDRVILIYSQSIEERDMRMEKLLKGLKERGLYKKESFPYRRGCIEPHEKLIGPWEKWFSMEKDYIE</sequence>
<proteinExistence type="predicted"/>